<keyword evidence="6 7" id="KW-0472">Membrane</keyword>
<feature type="transmembrane region" description="Helical" evidence="7">
    <location>
        <begin position="97"/>
        <end position="118"/>
    </location>
</feature>
<dbReference type="Proteomes" id="UP000267654">
    <property type="component" value="Unassembled WGS sequence"/>
</dbReference>
<evidence type="ECO:0000313" key="9">
    <source>
        <dbReference type="Proteomes" id="UP000267654"/>
    </source>
</evidence>
<evidence type="ECO:0000256" key="4">
    <source>
        <dbReference type="ARBA" id="ARBA00022692"/>
    </source>
</evidence>
<evidence type="ECO:0000313" key="8">
    <source>
        <dbReference type="EMBL" id="RLE12615.1"/>
    </source>
</evidence>
<dbReference type="GO" id="GO:0005886">
    <property type="term" value="C:plasma membrane"/>
    <property type="evidence" value="ECO:0007669"/>
    <property type="project" value="UniProtKB-SubCell"/>
</dbReference>
<evidence type="ECO:0000256" key="7">
    <source>
        <dbReference type="SAM" id="Phobius"/>
    </source>
</evidence>
<protein>
    <recommendedName>
        <fullName evidence="10">Sugar ABC transporter permease</fullName>
    </recommendedName>
</protein>
<evidence type="ECO:0000256" key="3">
    <source>
        <dbReference type="ARBA" id="ARBA00022475"/>
    </source>
</evidence>
<dbReference type="EMBL" id="QMQB01000145">
    <property type="protein sequence ID" value="RLE12615.1"/>
    <property type="molecule type" value="Genomic_DNA"/>
</dbReference>
<comment type="caution">
    <text evidence="8">The sequence shown here is derived from an EMBL/GenBank/DDBJ whole genome shotgun (WGS) entry which is preliminary data.</text>
</comment>
<name>A0A662DAX6_UNCAE</name>
<keyword evidence="3" id="KW-1003">Cell membrane</keyword>
<dbReference type="PANTHER" id="PTHR43005">
    <property type="entry name" value="BLR7065 PROTEIN"/>
    <property type="match status" value="1"/>
</dbReference>
<keyword evidence="4 7" id="KW-0812">Transmembrane</keyword>
<accession>A0A662DAX6</accession>
<reference evidence="8 9" key="1">
    <citation type="submission" date="2018-06" db="EMBL/GenBank/DDBJ databases">
        <title>Extensive metabolic versatility and redundancy in microbially diverse, dynamic hydrothermal sediments.</title>
        <authorList>
            <person name="Dombrowski N."/>
            <person name="Teske A."/>
            <person name="Baker B.J."/>
        </authorList>
    </citation>
    <scope>NUCLEOTIDE SEQUENCE [LARGE SCALE GENOMIC DNA]</scope>
    <source>
        <strain evidence="8">B19_G9</strain>
    </source>
</reference>
<evidence type="ECO:0000256" key="5">
    <source>
        <dbReference type="ARBA" id="ARBA00022989"/>
    </source>
</evidence>
<keyword evidence="5 7" id="KW-1133">Transmembrane helix</keyword>
<dbReference type="InterPro" id="IPR035906">
    <property type="entry name" value="MetI-like_sf"/>
</dbReference>
<feature type="transmembrane region" description="Helical" evidence="7">
    <location>
        <begin position="7"/>
        <end position="30"/>
    </location>
</feature>
<evidence type="ECO:0000256" key="1">
    <source>
        <dbReference type="ARBA" id="ARBA00004651"/>
    </source>
</evidence>
<dbReference type="PANTHER" id="PTHR43005:SF1">
    <property type="entry name" value="SPERMIDINE_PUTRESCINE TRANSPORT SYSTEM PERMEASE PROTEIN"/>
    <property type="match status" value="1"/>
</dbReference>
<gene>
    <name evidence="8" type="ORF">DRI96_04255</name>
</gene>
<evidence type="ECO:0000256" key="6">
    <source>
        <dbReference type="ARBA" id="ARBA00023136"/>
    </source>
</evidence>
<proteinExistence type="predicted"/>
<dbReference type="Gene3D" id="1.10.3720.10">
    <property type="entry name" value="MetI-like"/>
    <property type="match status" value="1"/>
</dbReference>
<feature type="transmembrane region" description="Helical" evidence="7">
    <location>
        <begin position="64"/>
        <end position="85"/>
    </location>
</feature>
<comment type="subcellular location">
    <subcellularLocation>
        <location evidence="1">Cell membrane</location>
        <topology evidence="1">Multi-pass membrane protein</topology>
    </subcellularLocation>
</comment>
<sequence>MSRTKPLIFLLVIPFLFFILSHTIPLLYGIGLSFYNWRGKFVGLTNYSAVLRDSMFWNSLRFTLTYALIVALSMTFLGLFLGVFINQLKIGQTLVKSIILIPWAISLTAWGLLGQVALSKQFGVINDLLVRFGVIKSGVAWLGEPNLAKISVIVSRIYKDVWFSALLFLVARQTIPTELYEEVIDNIHILGKDGGYILAPCHNIQVVSPPENIVAMYETGYENGWY</sequence>
<evidence type="ECO:0008006" key="10">
    <source>
        <dbReference type="Google" id="ProtNLM"/>
    </source>
</evidence>
<organism evidence="8 9">
    <name type="scientific">Aerophobetes bacterium</name>
    <dbReference type="NCBI Taxonomy" id="2030807"/>
    <lineage>
        <taxon>Bacteria</taxon>
        <taxon>Candidatus Aerophobota</taxon>
    </lineage>
</organism>
<dbReference type="AlphaFoldDB" id="A0A662DAX6"/>
<dbReference type="SUPFAM" id="SSF161098">
    <property type="entry name" value="MetI-like"/>
    <property type="match status" value="1"/>
</dbReference>
<keyword evidence="2" id="KW-0813">Transport</keyword>
<evidence type="ECO:0000256" key="2">
    <source>
        <dbReference type="ARBA" id="ARBA00022448"/>
    </source>
</evidence>